<comment type="caution">
    <text evidence="1">The sequence shown here is derived from an EMBL/GenBank/DDBJ whole genome shotgun (WGS) entry which is preliminary data.</text>
</comment>
<dbReference type="AlphaFoldDB" id="A0A420DII0"/>
<dbReference type="EMBL" id="RAQK01000002">
    <property type="protein sequence ID" value="RKE94017.1"/>
    <property type="molecule type" value="Genomic_DNA"/>
</dbReference>
<keyword evidence="2" id="KW-1185">Reference proteome</keyword>
<dbReference type="Proteomes" id="UP000284407">
    <property type="component" value="Unassembled WGS sequence"/>
</dbReference>
<proteinExistence type="predicted"/>
<accession>A0A420DII0</accession>
<gene>
    <name evidence="1" type="ORF">C8N30_3122</name>
</gene>
<reference evidence="1 2" key="1">
    <citation type="submission" date="2018-09" db="EMBL/GenBank/DDBJ databases">
        <title>Genomic Encyclopedia of Archaeal and Bacterial Type Strains, Phase II (KMG-II): from individual species to whole genera.</title>
        <authorList>
            <person name="Goeker M."/>
        </authorList>
    </citation>
    <scope>NUCLEOTIDE SEQUENCE [LARGE SCALE GENOMIC DNA]</scope>
    <source>
        <strain evidence="1 2">DSM 11458</strain>
    </source>
</reference>
<dbReference type="STRING" id="1443111.Z949_1384"/>
<name>A0A420DII0_9RHOB</name>
<sequence>MTGLDAELLAAHETGDQHALIDLYIRAAAESADVDTTCFFLTHAYVFALEQGDARAHLLRAQLVAHGRETPL</sequence>
<organism evidence="1 2">
    <name type="scientific">Sulfitobacter guttiformis</name>
    <dbReference type="NCBI Taxonomy" id="74349"/>
    <lineage>
        <taxon>Bacteria</taxon>
        <taxon>Pseudomonadati</taxon>
        <taxon>Pseudomonadota</taxon>
        <taxon>Alphaproteobacteria</taxon>
        <taxon>Rhodobacterales</taxon>
        <taxon>Roseobacteraceae</taxon>
        <taxon>Sulfitobacter</taxon>
    </lineage>
</organism>
<evidence type="ECO:0000313" key="2">
    <source>
        <dbReference type="Proteomes" id="UP000284407"/>
    </source>
</evidence>
<protein>
    <recommendedName>
        <fullName evidence="3">Tetratricopeptide repeat protein</fullName>
    </recommendedName>
</protein>
<dbReference type="RefSeq" id="WP_025061946.1">
    <property type="nucleotide sequence ID" value="NZ_RAQK01000002.1"/>
</dbReference>
<evidence type="ECO:0000313" key="1">
    <source>
        <dbReference type="EMBL" id="RKE94017.1"/>
    </source>
</evidence>
<dbReference type="OrthoDB" id="7864216at2"/>
<evidence type="ECO:0008006" key="3">
    <source>
        <dbReference type="Google" id="ProtNLM"/>
    </source>
</evidence>